<dbReference type="RefSeq" id="WP_213102432.1">
    <property type="nucleotide sequence ID" value="NZ_JAGYPM010000003.1"/>
</dbReference>
<proteinExistence type="predicted"/>
<evidence type="ECO:0000313" key="1">
    <source>
        <dbReference type="EMBL" id="MBS4190958.1"/>
    </source>
</evidence>
<dbReference type="EMBL" id="JAGYPM010000003">
    <property type="protein sequence ID" value="MBS4190958.1"/>
    <property type="molecule type" value="Genomic_DNA"/>
</dbReference>
<evidence type="ECO:0000313" key="2">
    <source>
        <dbReference type="Proteomes" id="UP000681027"/>
    </source>
</evidence>
<keyword evidence="1" id="KW-0862">Zinc</keyword>
<accession>A0ABS5NU75</accession>
<keyword evidence="1" id="KW-0479">Metal-binding</keyword>
<dbReference type="Proteomes" id="UP000681027">
    <property type="component" value="Unassembled WGS sequence"/>
</dbReference>
<protein>
    <submittedName>
        <fullName evidence="1">Zinc-finger domain-containing protein</fullName>
    </submittedName>
</protein>
<keyword evidence="2" id="KW-1185">Reference proteome</keyword>
<gene>
    <name evidence="1" type="ORF">KHA94_12270</name>
</gene>
<dbReference type="InterPro" id="IPR019718">
    <property type="entry name" value="DUF2602"/>
</dbReference>
<keyword evidence="1" id="KW-0863">Zinc-finger</keyword>
<reference evidence="1 2" key="1">
    <citation type="submission" date="2021-05" db="EMBL/GenBank/DDBJ databases">
        <title>Novel Bacillus species.</title>
        <authorList>
            <person name="Liu G."/>
        </authorList>
    </citation>
    <scope>NUCLEOTIDE SEQUENCE [LARGE SCALE GENOMIC DNA]</scope>
    <source>
        <strain evidence="1 2">FJAT-49705</strain>
    </source>
</reference>
<comment type="caution">
    <text evidence="1">The sequence shown here is derived from an EMBL/GenBank/DDBJ whole genome shotgun (WGS) entry which is preliminary data.</text>
</comment>
<dbReference type="Pfam" id="PF10782">
    <property type="entry name" value="zf-C2HCIx2C"/>
    <property type="match status" value="1"/>
</dbReference>
<name>A0ABS5NU75_9BACI</name>
<dbReference type="GO" id="GO:0008270">
    <property type="term" value="F:zinc ion binding"/>
    <property type="evidence" value="ECO:0007669"/>
    <property type="project" value="UniProtKB-KW"/>
</dbReference>
<organism evidence="1 2">
    <name type="scientific">Cytobacillus citreus</name>
    <dbReference type="NCBI Taxonomy" id="2833586"/>
    <lineage>
        <taxon>Bacteria</taxon>
        <taxon>Bacillati</taxon>
        <taxon>Bacillota</taxon>
        <taxon>Bacilli</taxon>
        <taxon>Bacillales</taxon>
        <taxon>Bacillaceae</taxon>
        <taxon>Cytobacillus</taxon>
    </lineage>
</organism>
<sequence length="62" mass="7550">MKRKQIFNEVEYLMITYCKDCFVYKFHKEEMGRRYAHKFCITKCTVGEKIKAFGSKLSEERK</sequence>